<evidence type="ECO:0000256" key="3">
    <source>
        <dbReference type="ARBA" id="ARBA00022832"/>
    </source>
</evidence>
<feature type="domain" description="AMP-dependent synthetase/ligase" evidence="6">
    <location>
        <begin position="19"/>
        <end position="416"/>
    </location>
</feature>
<proteinExistence type="inferred from homology"/>
<dbReference type="InterPro" id="IPR000873">
    <property type="entry name" value="AMP-dep_synth/lig_dom"/>
</dbReference>
<keyword evidence="8" id="KW-1185">Reference proteome</keyword>
<comment type="similarity">
    <text evidence="1">Belongs to the ATP-dependent AMP-binding enzyme family.</text>
</comment>
<reference evidence="7 8" key="1">
    <citation type="journal article" date="2013" name="ISME J.">
        <title>A metabolic model for members of the genus Tetrasphaera involved in enhanced biological phosphorus removal.</title>
        <authorList>
            <person name="Kristiansen R."/>
            <person name="Nguyen H.T.T."/>
            <person name="Saunders A.M."/>
            <person name="Nielsen J.L."/>
            <person name="Wimmer R."/>
            <person name="Le V.Q."/>
            <person name="McIlroy S.J."/>
            <person name="Petrovski S."/>
            <person name="Seviour R.J."/>
            <person name="Calteau A."/>
            <person name="Nielsen K.L."/>
            <person name="Nielsen P.H."/>
        </authorList>
    </citation>
    <scope>NUCLEOTIDE SEQUENCE [LARGE SCALE GENOMIC DNA]</scope>
    <source>
        <strain evidence="7 8">T1-X7</strain>
    </source>
</reference>
<keyword evidence="2 7" id="KW-0436">Ligase</keyword>
<dbReference type="Pfam" id="PF23562">
    <property type="entry name" value="AMP-binding_C_3"/>
    <property type="match status" value="1"/>
</dbReference>
<dbReference type="RefSeq" id="WP_048551300.1">
    <property type="nucleotide sequence ID" value="NZ_HF570958.1"/>
</dbReference>
<evidence type="ECO:0000256" key="5">
    <source>
        <dbReference type="ARBA" id="ARBA00032875"/>
    </source>
</evidence>
<evidence type="ECO:0000259" key="6">
    <source>
        <dbReference type="Pfam" id="PF00501"/>
    </source>
</evidence>
<dbReference type="Pfam" id="PF00501">
    <property type="entry name" value="AMP-binding"/>
    <property type="match status" value="1"/>
</dbReference>
<dbReference type="GO" id="GO:0016020">
    <property type="term" value="C:membrane"/>
    <property type="evidence" value="ECO:0007669"/>
    <property type="project" value="TreeGrafter"/>
</dbReference>
<dbReference type="PANTHER" id="PTHR43272">
    <property type="entry name" value="LONG-CHAIN-FATTY-ACID--COA LIGASE"/>
    <property type="match status" value="1"/>
</dbReference>
<dbReference type="AlphaFoldDB" id="A0A077LZK9"/>
<dbReference type="EMBL" id="CAJB01000368">
    <property type="protein sequence ID" value="CCH79423.1"/>
    <property type="molecule type" value="Genomic_DNA"/>
</dbReference>
<evidence type="ECO:0000256" key="1">
    <source>
        <dbReference type="ARBA" id="ARBA00006432"/>
    </source>
</evidence>
<protein>
    <recommendedName>
        <fullName evidence="5">Acyl-CoA synthetase</fullName>
    </recommendedName>
</protein>
<comment type="caution">
    <text evidence="7">The sequence shown here is derived from an EMBL/GenBank/DDBJ whole genome shotgun (WGS) entry which is preliminary data.</text>
</comment>
<dbReference type="STRING" id="1194083.BN12_430013"/>
<evidence type="ECO:0000256" key="4">
    <source>
        <dbReference type="ARBA" id="ARBA00023098"/>
    </source>
</evidence>
<keyword evidence="3" id="KW-0276">Fatty acid metabolism</keyword>
<name>A0A077LZK9_9MICO</name>
<dbReference type="OrthoDB" id="9803968at2"/>
<keyword evidence="4" id="KW-0443">Lipid metabolism</keyword>
<dbReference type="InterPro" id="IPR042099">
    <property type="entry name" value="ANL_N_sf"/>
</dbReference>
<dbReference type="InterPro" id="IPR020845">
    <property type="entry name" value="AMP-binding_CS"/>
</dbReference>
<evidence type="ECO:0000256" key="2">
    <source>
        <dbReference type="ARBA" id="ARBA00022598"/>
    </source>
</evidence>
<dbReference type="PROSITE" id="PS00455">
    <property type="entry name" value="AMP_BINDING"/>
    <property type="match status" value="1"/>
</dbReference>
<dbReference type="Proteomes" id="UP000035721">
    <property type="component" value="Unassembled WGS sequence"/>
</dbReference>
<evidence type="ECO:0000313" key="7">
    <source>
        <dbReference type="EMBL" id="CCH79423.1"/>
    </source>
</evidence>
<organism evidence="7 8">
    <name type="scientific">Nostocoides japonicum T1-X7</name>
    <dbReference type="NCBI Taxonomy" id="1194083"/>
    <lineage>
        <taxon>Bacteria</taxon>
        <taxon>Bacillati</taxon>
        <taxon>Actinomycetota</taxon>
        <taxon>Actinomycetes</taxon>
        <taxon>Micrococcales</taxon>
        <taxon>Intrasporangiaceae</taxon>
        <taxon>Nostocoides</taxon>
    </lineage>
</organism>
<accession>A0A077LZK9</accession>
<dbReference type="CDD" id="cd05907">
    <property type="entry name" value="VL_LC_FACS_like"/>
    <property type="match status" value="1"/>
</dbReference>
<sequence>MSTVHPAPATTLAQLPYLNAARWNERPAMRHKVGDAWHDISYADARDVVDEIARGLLALGVEHGDRVAILADTRPEWAEAAAGVHAVGGAVVPIYPSSSAEECAWVLGDSGASVVVCENAAQAAKVDRIREGLPALTATIVVDGPVAGWTSLSELRELGAGLDPEVVQERVAGVAPEDIAIVIYTSGTTGRPKGCVLTHANLVATNRATRTVGLFGEGEITYLYLPMAHVFGQCSVLLTEEVGGVVAFVSGGSERIVADLAEIRPTYVPSVPRVFEKLYAAVTRGVPAEDVRRGLAAVAQVRATGSGQEPSAEALAAAEAIEPILAAGRAVLGGRVRVAISGAAPISTEILAFFEAAGVPIFEGYGLSESAGIGTLNVPGRVRHGSVGPVLPGLRARIAEDGEILLGGEHIFAGYWRNEGATTEVLEDGWLHTGDLGSLDEDGMLTITGRKKDIIITAGGKNITPANLENDVRQSPFVSNVLLHGDRRPYLVALVTLDPEAVLPWARSAGLPDDLATLAEHPRVIELVQRVVDAANARYATVAQMKKFLILPHDFSQESGELTPTLKLKRAVVADRYAEQLEHLYDGKAALSA</sequence>
<dbReference type="SUPFAM" id="SSF56801">
    <property type="entry name" value="Acetyl-CoA synthetase-like"/>
    <property type="match status" value="1"/>
</dbReference>
<evidence type="ECO:0000313" key="8">
    <source>
        <dbReference type="Proteomes" id="UP000035721"/>
    </source>
</evidence>
<gene>
    <name evidence="7" type="ORF">BN12_430013</name>
</gene>
<dbReference type="Gene3D" id="3.40.50.12780">
    <property type="entry name" value="N-terminal domain of ligase-like"/>
    <property type="match status" value="1"/>
</dbReference>
<dbReference type="GO" id="GO:0004467">
    <property type="term" value="F:long-chain fatty acid-CoA ligase activity"/>
    <property type="evidence" value="ECO:0007669"/>
    <property type="project" value="TreeGrafter"/>
</dbReference>
<dbReference type="PANTHER" id="PTHR43272:SF32">
    <property type="entry name" value="AMP-DEPENDENT SYNTHETASE_LIGASE DOMAIN-CONTAINING PROTEIN"/>
    <property type="match status" value="1"/>
</dbReference>